<proteinExistence type="predicted"/>
<dbReference type="Proteomes" id="UP000012589">
    <property type="component" value="Unassembled WGS sequence"/>
</dbReference>
<dbReference type="InterPro" id="IPR018580">
    <property type="entry name" value="Uncharacterised_YfhO"/>
</dbReference>
<dbReference type="EMBL" id="AQFT01000087">
    <property type="protein sequence ID" value="EMZ25739.1"/>
    <property type="molecule type" value="Genomic_DNA"/>
</dbReference>
<dbReference type="PANTHER" id="PTHR38454:SF1">
    <property type="entry name" value="INTEGRAL MEMBRANE PROTEIN"/>
    <property type="match status" value="1"/>
</dbReference>
<accession>N2AMN9</accession>
<feature type="transmembrane region" description="Helical" evidence="1">
    <location>
        <begin position="199"/>
        <end position="216"/>
    </location>
</feature>
<name>N2AMN9_9FIRM</name>
<feature type="transmembrane region" description="Helical" evidence="1">
    <location>
        <begin position="46"/>
        <end position="65"/>
    </location>
</feature>
<evidence type="ECO:0000256" key="1">
    <source>
        <dbReference type="SAM" id="Phobius"/>
    </source>
</evidence>
<dbReference type="Pfam" id="PF09586">
    <property type="entry name" value="YfhO"/>
    <property type="match status" value="1"/>
</dbReference>
<dbReference type="OrthoDB" id="9815466at2"/>
<comment type="caution">
    <text evidence="2">The sequence shown here is derived from an EMBL/GenBank/DDBJ whole genome shotgun (WGS) entry which is preliminary data.</text>
</comment>
<dbReference type="PATRIC" id="fig|1235802.3.peg.2910"/>
<evidence type="ECO:0000313" key="3">
    <source>
        <dbReference type="Proteomes" id="UP000012589"/>
    </source>
</evidence>
<keyword evidence="1" id="KW-0472">Membrane</keyword>
<protein>
    <submittedName>
        <fullName evidence="2">Uncharacterized protein</fullName>
    </submittedName>
</protein>
<feature type="transmembrane region" description="Helical" evidence="1">
    <location>
        <begin position="7"/>
        <end position="26"/>
    </location>
</feature>
<dbReference type="eggNOG" id="COG4485">
    <property type="taxonomic scope" value="Bacteria"/>
</dbReference>
<organism evidence="2 3">
    <name type="scientific">Eubacterium plexicaudatum ASF492</name>
    <dbReference type="NCBI Taxonomy" id="1235802"/>
    <lineage>
        <taxon>Bacteria</taxon>
        <taxon>Bacillati</taxon>
        <taxon>Bacillota</taxon>
        <taxon>Clostridia</taxon>
        <taxon>Eubacteriales</taxon>
        <taxon>Eubacteriaceae</taxon>
        <taxon>Eubacterium</taxon>
    </lineage>
</organism>
<feature type="transmembrane region" description="Helical" evidence="1">
    <location>
        <begin position="142"/>
        <end position="161"/>
    </location>
</feature>
<evidence type="ECO:0000313" key="2">
    <source>
        <dbReference type="EMBL" id="EMZ25739.1"/>
    </source>
</evidence>
<keyword evidence="3" id="KW-1185">Reference proteome</keyword>
<sequence length="701" mass="78096">MMVMSPFFLNPLIYFPLILLGIDRLMEKGKPVVFIGSCVLAAYANFYFFYMMSVLMFLYGVIRYLALFGAKRSVRHLLCMLTKFVCCYLGAVAAALPVLLPSAAVVLSGERTGAGVNVPLFYEPVYYLKLILAFVNASADHYAALGYTSVGLLAVGMLFFYTGKKEKRQLKIAFVLGTMFLLIPYCGYLLNGFGYATNRWVWAYAFVAALIVVDRMPKIVENARKTVWAALAGTFVFALPTFGYRIVGDRQKIIVSAVLLVCAGIGMTGWVIAEKPWKSRKASLRMFLGIIIINLFLNAFSFYSPYGGNDIQNHGKRGLAYEDRMNNFYALFDQAGIDSADVRIDTAHMGFGGAAVNGAMLYDRYGTSFYFSMNNSSTSSFIRDMELPVSTDIIYTDMDGRSFVEALLGCRYCVVRQGDEQYLPYGYDRLVGSGYGYAVYESLFALPLVYTYDSFLDRDSYDSLTAAQKQQALLKTCVIEEHVDGIGKKDMADMQFTDRRMPAAVDAWTEGIEIDGNRIVVTKENASLHISADTAACTERYLAFQNLWYDGTGISDVIVSDEHSYRQFQVRGFLQGQYSGIHDLMCNLGYRENHSTGYTLSFGGVGTYTFDNMEIVDQPVSELANLTKQRRKDPVRYAVGEDAVMIEVELDAPGIVYAAIPYGKRWKAYVDGAKAECLRANGFGTGVLVGAGKHRIALRYE</sequence>
<dbReference type="PANTHER" id="PTHR38454">
    <property type="entry name" value="INTEGRAL MEMBRANE PROTEIN-RELATED"/>
    <property type="match status" value="1"/>
</dbReference>
<feature type="transmembrane region" description="Helical" evidence="1">
    <location>
        <begin position="173"/>
        <end position="193"/>
    </location>
</feature>
<reference evidence="2 3" key="1">
    <citation type="journal article" date="2014" name="Genome Announc.">
        <title>Draft genome sequences of the altered schaedler flora, a defined bacterial community from gnotobiotic mice.</title>
        <authorList>
            <person name="Wannemuehler M.J."/>
            <person name="Overstreet A.M."/>
            <person name="Ward D.V."/>
            <person name="Phillips G.J."/>
        </authorList>
    </citation>
    <scope>NUCLEOTIDE SEQUENCE [LARGE SCALE GENOMIC DNA]</scope>
    <source>
        <strain evidence="2 3">ASF492</strain>
    </source>
</reference>
<feature type="transmembrane region" description="Helical" evidence="1">
    <location>
        <begin position="77"/>
        <end position="100"/>
    </location>
</feature>
<dbReference type="STRING" id="1235802.C823_02755"/>
<gene>
    <name evidence="2" type="ORF">C823_02755</name>
</gene>
<feature type="transmembrane region" description="Helical" evidence="1">
    <location>
        <begin position="228"/>
        <end position="247"/>
    </location>
</feature>
<dbReference type="HOGENOM" id="CLU_008413_1_0_9"/>
<keyword evidence="1" id="KW-1133">Transmembrane helix</keyword>
<keyword evidence="1" id="KW-0812">Transmembrane</keyword>
<feature type="transmembrane region" description="Helical" evidence="1">
    <location>
        <begin position="253"/>
        <end position="272"/>
    </location>
</feature>
<feature type="transmembrane region" description="Helical" evidence="1">
    <location>
        <begin position="284"/>
        <end position="303"/>
    </location>
</feature>
<dbReference type="AlphaFoldDB" id="N2AMN9"/>